<feature type="non-terminal residue" evidence="3">
    <location>
        <position position="1"/>
    </location>
</feature>
<gene>
    <name evidence="3" type="ORF">PCOR1329_LOCUS83617</name>
</gene>
<evidence type="ECO:0000256" key="1">
    <source>
        <dbReference type="SAM" id="Coils"/>
    </source>
</evidence>
<evidence type="ECO:0000313" key="3">
    <source>
        <dbReference type="EMBL" id="CAK0909114.1"/>
    </source>
</evidence>
<feature type="coiled-coil region" evidence="1">
    <location>
        <begin position="201"/>
        <end position="238"/>
    </location>
</feature>
<sequence length="426" mass="46150">AEGEACRESVDEDFARARQFLHAEQQEYQQRIADARHEATVLIQAGLNEYVVERDAALATVGEIRVAESVISAAEASLEVKAGEAEEALRGEAAELLGARDRLQDEWQQADAEVRRQRGHNAEDHAQLREEAQQLDLKLQEESEIAELAAEADAARQVAAAQADADARVAAAQHAEVECQRAADSARVNFFASQALHHTGRGRYLEEIAEAQTEAGELRAEKAALAEASQELVQMQSAEFQGDVQLDAEDEDEDFDFASHGPACNQPPPGLPARPAASSSSPPPDAGVAGAMLAFMEQMAEQQRAGAEEQRALLAGLARAQENLADAQRGSAWKLKPAKPVLTASDAATLKVQLEKSKIYQNESRQASNAIWIEGARAIAEGAAKIEMEDSIVTDLGGEDACRALLEGRSNPRWEAIWIKHVRRSK</sequence>
<dbReference type="Proteomes" id="UP001189429">
    <property type="component" value="Unassembled WGS sequence"/>
</dbReference>
<protein>
    <submittedName>
        <fullName evidence="3">Uncharacterized protein</fullName>
    </submittedName>
</protein>
<proteinExistence type="predicted"/>
<evidence type="ECO:0000313" key="4">
    <source>
        <dbReference type="Proteomes" id="UP001189429"/>
    </source>
</evidence>
<name>A0ABN9YDR6_9DINO</name>
<feature type="coiled-coil region" evidence="1">
    <location>
        <begin position="86"/>
        <end position="158"/>
    </location>
</feature>
<evidence type="ECO:0000256" key="2">
    <source>
        <dbReference type="SAM" id="MobiDB-lite"/>
    </source>
</evidence>
<dbReference type="EMBL" id="CAUYUJ010022136">
    <property type="protein sequence ID" value="CAK0909114.1"/>
    <property type="molecule type" value="Genomic_DNA"/>
</dbReference>
<organism evidence="3 4">
    <name type="scientific">Prorocentrum cordatum</name>
    <dbReference type="NCBI Taxonomy" id="2364126"/>
    <lineage>
        <taxon>Eukaryota</taxon>
        <taxon>Sar</taxon>
        <taxon>Alveolata</taxon>
        <taxon>Dinophyceae</taxon>
        <taxon>Prorocentrales</taxon>
        <taxon>Prorocentraceae</taxon>
        <taxon>Prorocentrum</taxon>
    </lineage>
</organism>
<feature type="region of interest" description="Disordered" evidence="2">
    <location>
        <begin position="254"/>
        <end position="288"/>
    </location>
</feature>
<feature type="non-terminal residue" evidence="3">
    <location>
        <position position="426"/>
    </location>
</feature>
<reference evidence="3" key="1">
    <citation type="submission" date="2023-10" db="EMBL/GenBank/DDBJ databases">
        <authorList>
            <person name="Chen Y."/>
            <person name="Shah S."/>
            <person name="Dougan E. K."/>
            <person name="Thang M."/>
            <person name="Chan C."/>
        </authorList>
    </citation>
    <scope>NUCLEOTIDE SEQUENCE [LARGE SCALE GENOMIC DNA]</scope>
</reference>
<keyword evidence="1" id="KW-0175">Coiled coil</keyword>
<keyword evidence="4" id="KW-1185">Reference proteome</keyword>
<feature type="compositionally biased region" description="Low complexity" evidence="2">
    <location>
        <begin position="273"/>
        <end position="288"/>
    </location>
</feature>
<comment type="caution">
    <text evidence="3">The sequence shown here is derived from an EMBL/GenBank/DDBJ whole genome shotgun (WGS) entry which is preliminary data.</text>
</comment>
<accession>A0ABN9YDR6</accession>